<dbReference type="Proteomes" id="UP000285286">
    <property type="component" value="Unassembled WGS sequence"/>
</dbReference>
<dbReference type="SUPFAM" id="SSF88659">
    <property type="entry name" value="Sigma3 and sigma4 domains of RNA polymerase sigma factors"/>
    <property type="match status" value="1"/>
</dbReference>
<dbReference type="InterPro" id="IPR036388">
    <property type="entry name" value="WH-like_DNA-bd_sf"/>
</dbReference>
<dbReference type="GO" id="GO:0016987">
    <property type="term" value="F:sigma factor activity"/>
    <property type="evidence" value="ECO:0007669"/>
    <property type="project" value="UniProtKB-KW"/>
</dbReference>
<dbReference type="NCBIfam" id="TIGR02937">
    <property type="entry name" value="sigma70-ECF"/>
    <property type="match status" value="1"/>
</dbReference>
<protein>
    <submittedName>
        <fullName evidence="6">RNA polymerase subunit sigma</fullName>
    </submittedName>
</protein>
<dbReference type="AlphaFoldDB" id="A0A423CYP6"/>
<keyword evidence="4" id="KW-0804">Transcription</keyword>
<keyword evidence="7" id="KW-1185">Reference proteome</keyword>
<dbReference type="SUPFAM" id="SSF88946">
    <property type="entry name" value="Sigma2 domain of RNA polymerase sigma factors"/>
    <property type="match status" value="1"/>
</dbReference>
<dbReference type="Gene3D" id="1.10.1740.10">
    <property type="match status" value="1"/>
</dbReference>
<comment type="similarity">
    <text evidence="1">Belongs to the sigma-70 factor family. ECF subfamily.</text>
</comment>
<evidence type="ECO:0000256" key="4">
    <source>
        <dbReference type="ARBA" id="ARBA00023163"/>
    </source>
</evidence>
<keyword evidence="3" id="KW-0731">Sigma factor</keyword>
<sequence length="172" mass="19299">MLTSPVSGLLASFQEHYDDLLQFLTRRMSDRQRAADVAQETYLKLVKIEQQDLPVLHARSFIFRVAGNLAIDTLRREQRMSSSLDDSEAARQVPCPAPAPEAALLASERLGLLDEALLQLSVNARQALLLNRVEGLTQAQIAQRLGVSESMVAKYIGQALRHCRDWLKHNHD</sequence>
<name>A0A423CYP6_9PSED</name>
<dbReference type="Pfam" id="PF04542">
    <property type="entry name" value="Sigma70_r2"/>
    <property type="match status" value="1"/>
</dbReference>
<dbReference type="PANTHER" id="PTHR43133">
    <property type="entry name" value="RNA POLYMERASE ECF-TYPE SIGMA FACTO"/>
    <property type="match status" value="1"/>
</dbReference>
<feature type="domain" description="HTH cro/C1-type" evidence="5">
    <location>
        <begin position="135"/>
        <end position="155"/>
    </location>
</feature>
<dbReference type="InterPro" id="IPR001387">
    <property type="entry name" value="Cro/C1-type_HTH"/>
</dbReference>
<proteinExistence type="inferred from homology"/>
<accession>A0A423CYP6</accession>
<dbReference type="PANTHER" id="PTHR43133:SF63">
    <property type="entry name" value="RNA POLYMERASE SIGMA FACTOR FECI-RELATED"/>
    <property type="match status" value="1"/>
</dbReference>
<evidence type="ECO:0000256" key="2">
    <source>
        <dbReference type="ARBA" id="ARBA00023015"/>
    </source>
</evidence>
<reference evidence="6 7" key="1">
    <citation type="submission" date="2016-10" db="EMBL/GenBank/DDBJ databases">
        <title>Comparative genome analysis of multiple Pseudomonas spp. focuses on biocontrol and plant growth promoting traits.</title>
        <authorList>
            <person name="Tao X.-Y."/>
            <person name="Taylor C.G."/>
        </authorList>
    </citation>
    <scope>NUCLEOTIDE SEQUENCE [LARGE SCALE GENOMIC DNA]</scope>
    <source>
        <strain evidence="6 7">15D11</strain>
    </source>
</reference>
<dbReference type="InterPro" id="IPR013324">
    <property type="entry name" value="RNA_pol_sigma_r3/r4-like"/>
</dbReference>
<dbReference type="PROSITE" id="PS50943">
    <property type="entry name" value="HTH_CROC1"/>
    <property type="match status" value="1"/>
</dbReference>
<keyword evidence="2" id="KW-0805">Transcription regulation</keyword>
<dbReference type="InterPro" id="IPR039425">
    <property type="entry name" value="RNA_pol_sigma-70-like"/>
</dbReference>
<dbReference type="EMBL" id="MOAM01000035">
    <property type="protein sequence ID" value="ROL64487.1"/>
    <property type="molecule type" value="Genomic_DNA"/>
</dbReference>
<dbReference type="GO" id="GO:0003677">
    <property type="term" value="F:DNA binding"/>
    <property type="evidence" value="ECO:0007669"/>
    <property type="project" value="InterPro"/>
</dbReference>
<evidence type="ECO:0000256" key="3">
    <source>
        <dbReference type="ARBA" id="ARBA00023082"/>
    </source>
</evidence>
<evidence type="ECO:0000313" key="6">
    <source>
        <dbReference type="EMBL" id="ROL64487.1"/>
    </source>
</evidence>
<evidence type="ECO:0000313" key="7">
    <source>
        <dbReference type="Proteomes" id="UP000285286"/>
    </source>
</evidence>
<dbReference type="InterPro" id="IPR013325">
    <property type="entry name" value="RNA_pol_sigma_r2"/>
</dbReference>
<dbReference type="Pfam" id="PF08281">
    <property type="entry name" value="Sigma70_r4_2"/>
    <property type="match status" value="1"/>
</dbReference>
<dbReference type="InterPro" id="IPR013249">
    <property type="entry name" value="RNA_pol_sigma70_r4_t2"/>
</dbReference>
<evidence type="ECO:0000256" key="1">
    <source>
        <dbReference type="ARBA" id="ARBA00010641"/>
    </source>
</evidence>
<comment type="caution">
    <text evidence="6">The sequence shown here is derived from an EMBL/GenBank/DDBJ whole genome shotgun (WGS) entry which is preliminary data.</text>
</comment>
<evidence type="ECO:0000259" key="5">
    <source>
        <dbReference type="PROSITE" id="PS50943"/>
    </source>
</evidence>
<dbReference type="STRING" id="1292031.GCA_000425805_04241"/>
<gene>
    <name evidence="6" type="ORF">BHU25_21630</name>
</gene>
<dbReference type="Gene3D" id="1.10.10.10">
    <property type="entry name" value="Winged helix-like DNA-binding domain superfamily/Winged helix DNA-binding domain"/>
    <property type="match status" value="1"/>
</dbReference>
<dbReference type="GO" id="GO:0006352">
    <property type="term" value="P:DNA-templated transcription initiation"/>
    <property type="evidence" value="ECO:0007669"/>
    <property type="project" value="InterPro"/>
</dbReference>
<dbReference type="InterPro" id="IPR007627">
    <property type="entry name" value="RNA_pol_sigma70_r2"/>
</dbReference>
<organism evidence="6 7">
    <name type="scientific">Pseudomonas vranovensis</name>
    <dbReference type="NCBI Taxonomy" id="321661"/>
    <lineage>
        <taxon>Bacteria</taxon>
        <taxon>Pseudomonadati</taxon>
        <taxon>Pseudomonadota</taxon>
        <taxon>Gammaproteobacteria</taxon>
        <taxon>Pseudomonadales</taxon>
        <taxon>Pseudomonadaceae</taxon>
        <taxon>Pseudomonas</taxon>
    </lineage>
</organism>
<dbReference type="InterPro" id="IPR014284">
    <property type="entry name" value="RNA_pol_sigma-70_dom"/>
</dbReference>